<protein>
    <submittedName>
        <fullName evidence="2">TetR/AcrR family transcriptional regulator C-terminal domain-containing protein</fullName>
    </submittedName>
</protein>
<dbReference type="Proteomes" id="UP000661077">
    <property type="component" value="Unassembled WGS sequence"/>
</dbReference>
<reference evidence="2 3" key="1">
    <citation type="journal article" date="2021" name="Int. J. Syst. Evol. Microbiol.">
        <title>Steroidobacter gossypii sp. nov., isolated from soil of cotton cropping field.</title>
        <authorList>
            <person name="Huang R."/>
            <person name="Yang S."/>
            <person name="Zhen C."/>
            <person name="Liu W."/>
        </authorList>
    </citation>
    <scope>NUCLEOTIDE SEQUENCE [LARGE SCALE GENOMIC DNA]</scope>
    <source>
        <strain evidence="2 3">S1-65</strain>
    </source>
</reference>
<evidence type="ECO:0000313" key="3">
    <source>
        <dbReference type="Proteomes" id="UP000661077"/>
    </source>
</evidence>
<accession>A0ABS1X0M3</accession>
<evidence type="ECO:0000259" key="1">
    <source>
        <dbReference type="Pfam" id="PF14246"/>
    </source>
</evidence>
<gene>
    <name evidence="2" type="ORF">JM946_18715</name>
</gene>
<dbReference type="Gene3D" id="1.10.357.10">
    <property type="entry name" value="Tetracycline Repressor, domain 2"/>
    <property type="match status" value="1"/>
</dbReference>
<keyword evidence="3" id="KW-1185">Reference proteome</keyword>
<dbReference type="EMBL" id="JAEVLS010000004">
    <property type="protein sequence ID" value="MBM0106770.1"/>
    <property type="molecule type" value="Genomic_DNA"/>
</dbReference>
<comment type="caution">
    <text evidence="2">The sequence shown here is derived from an EMBL/GenBank/DDBJ whole genome shotgun (WGS) entry which is preliminary data.</text>
</comment>
<sequence length="347" mass="38023">MLNLLRRAGVPGGIPRGTTDGRSHVCGVPDELAIEIDSDGSPVSFPAADWFVCFVPGLQKQWWHRFAAAKYQHVFVMRRVDDSSWILVEPWWTRMLVNVLTLDEAVKFLRWGASGKILQIREAIPGSGNQARGWSNCAVLTAFLLGRAYWTWTPHGLHRRLSTEPGARPIDLAQWLAEHVRAVATRNSDQALAELDATADTSLRSALLQLGNGIMTALLSRSGLALYKLAISESGRFEAAANAYWEFAPKRAIEAVRKVLEQAQSRVEIHVEDPAAVARQFFAMLRGDIHLEILFGSRGYPSATEIHLRVTSAVDVLLNGARLLAHAPTCQTADVAPPPIAVAGAAQ</sequence>
<name>A0ABS1X0M3_9GAMM</name>
<dbReference type="Pfam" id="PF14246">
    <property type="entry name" value="TetR_C_7"/>
    <property type="match status" value="1"/>
</dbReference>
<dbReference type="InterPro" id="IPR039536">
    <property type="entry name" value="TetR_C_Proteobacteria"/>
</dbReference>
<dbReference type="RefSeq" id="WP_203168885.1">
    <property type="nucleotide sequence ID" value="NZ_JAEVLS010000004.1"/>
</dbReference>
<proteinExistence type="predicted"/>
<evidence type="ECO:0000313" key="2">
    <source>
        <dbReference type="EMBL" id="MBM0106770.1"/>
    </source>
</evidence>
<dbReference type="SUPFAM" id="SSF48498">
    <property type="entry name" value="Tetracyclin repressor-like, C-terminal domain"/>
    <property type="match status" value="1"/>
</dbReference>
<feature type="domain" description="Transcriptional regulator TetR C-terminal Proteobacteria type" evidence="1">
    <location>
        <begin position="206"/>
        <end position="318"/>
    </location>
</feature>
<organism evidence="2 3">
    <name type="scientific">Steroidobacter gossypii</name>
    <dbReference type="NCBI Taxonomy" id="2805490"/>
    <lineage>
        <taxon>Bacteria</taxon>
        <taxon>Pseudomonadati</taxon>
        <taxon>Pseudomonadota</taxon>
        <taxon>Gammaproteobacteria</taxon>
        <taxon>Steroidobacterales</taxon>
        <taxon>Steroidobacteraceae</taxon>
        <taxon>Steroidobacter</taxon>
    </lineage>
</organism>
<dbReference type="InterPro" id="IPR036271">
    <property type="entry name" value="Tet_transcr_reg_TetR-rel_C_sf"/>
</dbReference>